<dbReference type="EMBL" id="WTPW01000135">
    <property type="protein sequence ID" value="KAF0543542.1"/>
    <property type="molecule type" value="Genomic_DNA"/>
</dbReference>
<dbReference type="AlphaFoldDB" id="A0A8H4AXU9"/>
<dbReference type="Proteomes" id="UP000439903">
    <property type="component" value="Unassembled WGS sequence"/>
</dbReference>
<name>A0A8H4AXU9_GIGMA</name>
<gene>
    <name evidence="1" type="ORF">F8M41_003818</name>
</gene>
<evidence type="ECO:0000313" key="1">
    <source>
        <dbReference type="EMBL" id="KAF0543542.1"/>
    </source>
</evidence>
<evidence type="ECO:0000313" key="2">
    <source>
        <dbReference type="Proteomes" id="UP000439903"/>
    </source>
</evidence>
<organism evidence="1 2">
    <name type="scientific">Gigaspora margarita</name>
    <dbReference type="NCBI Taxonomy" id="4874"/>
    <lineage>
        <taxon>Eukaryota</taxon>
        <taxon>Fungi</taxon>
        <taxon>Fungi incertae sedis</taxon>
        <taxon>Mucoromycota</taxon>
        <taxon>Glomeromycotina</taxon>
        <taxon>Glomeromycetes</taxon>
        <taxon>Diversisporales</taxon>
        <taxon>Gigasporaceae</taxon>
        <taxon>Gigaspora</taxon>
    </lineage>
</organism>
<proteinExistence type="predicted"/>
<keyword evidence="2" id="KW-1185">Reference proteome</keyword>
<dbReference type="OrthoDB" id="2413051at2759"/>
<comment type="caution">
    <text evidence="1">The sequence shown here is derived from an EMBL/GenBank/DDBJ whole genome shotgun (WGS) entry which is preliminary data.</text>
</comment>
<sequence>MVCFITYVTFSDEQNITLKRKSSVDQEKNLDYYVASNAIGDHIARCHYCPKYWICGCPGEMEDHLVNICPGVPIEIKKYCKNHFQINLSIISEQKLETKNN</sequence>
<protein>
    <submittedName>
        <fullName evidence="1">Uncharacterized protein</fullName>
    </submittedName>
</protein>
<reference evidence="1 2" key="1">
    <citation type="journal article" date="2019" name="Environ. Microbiol.">
        <title>At the nexus of three kingdoms: the genome of the mycorrhizal fungus Gigaspora margarita provides insights into plant, endobacterial and fungal interactions.</title>
        <authorList>
            <person name="Venice F."/>
            <person name="Ghignone S."/>
            <person name="Salvioli di Fossalunga A."/>
            <person name="Amselem J."/>
            <person name="Novero M."/>
            <person name="Xianan X."/>
            <person name="Sedzielewska Toro K."/>
            <person name="Morin E."/>
            <person name="Lipzen A."/>
            <person name="Grigoriev I.V."/>
            <person name="Henrissat B."/>
            <person name="Martin F.M."/>
            <person name="Bonfante P."/>
        </authorList>
    </citation>
    <scope>NUCLEOTIDE SEQUENCE [LARGE SCALE GENOMIC DNA]</scope>
    <source>
        <strain evidence="1 2">BEG34</strain>
    </source>
</reference>
<accession>A0A8H4AXU9</accession>